<dbReference type="Proteomes" id="UP001216638">
    <property type="component" value="Chromosome 1"/>
</dbReference>
<dbReference type="PANTHER" id="PTHR21382:SF1">
    <property type="entry name" value="NADH DEHYDROGENASE [UBIQUINONE] 1 ALPHA SUBCOMPLEX SUBUNIT 11"/>
    <property type="match status" value="1"/>
</dbReference>
<keyword evidence="6" id="KW-0472">Membrane</keyword>
<protein>
    <recommendedName>
        <fullName evidence="10">NADH dehydrogenase [ubiquinone] 1 alpha subcomplex subunit 11</fullName>
    </recommendedName>
</protein>
<keyword evidence="2" id="KW-0812">Transmembrane</keyword>
<dbReference type="GO" id="GO:0005743">
    <property type="term" value="C:mitochondrial inner membrane"/>
    <property type="evidence" value="ECO:0007669"/>
    <property type="project" value="UniProtKB-SubCell"/>
</dbReference>
<keyword evidence="4" id="KW-1133">Transmembrane helix</keyword>
<keyword evidence="3" id="KW-0999">Mitochondrion inner membrane</keyword>
<keyword evidence="5" id="KW-0496">Mitochondrion</keyword>
<name>A0AAF0IPB4_9BASI</name>
<dbReference type="InterPro" id="IPR039205">
    <property type="entry name" value="NDUFA11"/>
</dbReference>
<evidence type="ECO:0000256" key="4">
    <source>
        <dbReference type="ARBA" id="ARBA00022989"/>
    </source>
</evidence>
<organism evidence="8 9">
    <name type="scientific">Malassezia brasiliensis</name>
    <dbReference type="NCBI Taxonomy" id="1821822"/>
    <lineage>
        <taxon>Eukaryota</taxon>
        <taxon>Fungi</taxon>
        <taxon>Dikarya</taxon>
        <taxon>Basidiomycota</taxon>
        <taxon>Ustilaginomycotina</taxon>
        <taxon>Malasseziomycetes</taxon>
        <taxon>Malasseziales</taxon>
        <taxon>Malasseziaceae</taxon>
        <taxon>Malassezia</taxon>
    </lineage>
</organism>
<keyword evidence="9" id="KW-1185">Reference proteome</keyword>
<proteinExistence type="predicted"/>
<dbReference type="EMBL" id="CP119951">
    <property type="protein sequence ID" value="WFC94755.1"/>
    <property type="molecule type" value="Genomic_DNA"/>
</dbReference>
<evidence type="ECO:0008006" key="10">
    <source>
        <dbReference type="Google" id="ProtNLM"/>
    </source>
</evidence>
<sequence length="168" mass="17387">MSTEEEPVFHVRSPVGSAFNAASLGAAVGLVVSAVQNSLQKHHSGAMGVFSRTGRTIAMFSLVGGAFAYADAFTANSRGKDDGWNGAAGGCAAGLVIGSAARSIPMIGGSCVGLGGLLGTFQAAGNTMLNEKLLKPKPVERLDKENPLLGSTQERRARFFKQSQTEQE</sequence>
<dbReference type="GO" id="GO:0006120">
    <property type="term" value="P:mitochondrial electron transport, NADH to ubiquinone"/>
    <property type="evidence" value="ECO:0007669"/>
    <property type="project" value="InterPro"/>
</dbReference>
<evidence type="ECO:0000256" key="7">
    <source>
        <dbReference type="SAM" id="MobiDB-lite"/>
    </source>
</evidence>
<evidence type="ECO:0000313" key="9">
    <source>
        <dbReference type="Proteomes" id="UP001216638"/>
    </source>
</evidence>
<evidence type="ECO:0000256" key="2">
    <source>
        <dbReference type="ARBA" id="ARBA00022692"/>
    </source>
</evidence>
<gene>
    <name evidence="8" type="ORF">MBRA1_001389</name>
</gene>
<evidence type="ECO:0000256" key="1">
    <source>
        <dbReference type="ARBA" id="ARBA00004448"/>
    </source>
</evidence>
<evidence type="ECO:0000256" key="5">
    <source>
        <dbReference type="ARBA" id="ARBA00023128"/>
    </source>
</evidence>
<comment type="subcellular location">
    <subcellularLocation>
        <location evidence="1">Mitochondrion inner membrane</location>
        <topology evidence="1">Multi-pass membrane protein</topology>
    </subcellularLocation>
</comment>
<evidence type="ECO:0000256" key="6">
    <source>
        <dbReference type="ARBA" id="ARBA00023136"/>
    </source>
</evidence>
<evidence type="ECO:0000256" key="3">
    <source>
        <dbReference type="ARBA" id="ARBA00022792"/>
    </source>
</evidence>
<dbReference type="GO" id="GO:0045271">
    <property type="term" value="C:respiratory chain complex I"/>
    <property type="evidence" value="ECO:0007669"/>
    <property type="project" value="InterPro"/>
</dbReference>
<dbReference type="PANTHER" id="PTHR21382">
    <property type="entry name" value="NADH-UBIQUINONE OXIDOREDUCTASE SUBUNIT"/>
    <property type="match status" value="1"/>
</dbReference>
<evidence type="ECO:0000313" key="8">
    <source>
        <dbReference type="EMBL" id="WFC94755.1"/>
    </source>
</evidence>
<accession>A0AAF0IPB4</accession>
<dbReference type="AlphaFoldDB" id="A0AAF0IPB4"/>
<reference evidence="8" key="1">
    <citation type="submission" date="2023-03" db="EMBL/GenBank/DDBJ databases">
        <title>Mating type loci evolution in Malassezia.</title>
        <authorList>
            <person name="Coelho M.A."/>
        </authorList>
    </citation>
    <scope>NUCLEOTIDE SEQUENCE</scope>
    <source>
        <strain evidence="8">CBS 14135</strain>
    </source>
</reference>
<feature type="region of interest" description="Disordered" evidence="7">
    <location>
        <begin position="140"/>
        <end position="168"/>
    </location>
</feature>